<proteinExistence type="predicted"/>
<gene>
    <name evidence="1" type="ORF">EU96_1683</name>
</gene>
<evidence type="ECO:0000313" key="2">
    <source>
        <dbReference type="Proteomes" id="UP000030445"/>
    </source>
</evidence>
<dbReference type="EMBL" id="JNAM01000011">
    <property type="protein sequence ID" value="KGF97042.1"/>
    <property type="molecule type" value="Genomic_DNA"/>
</dbReference>
<sequence>MSTVPVITLRINKAVSLLNDFVRIVESTIKKLSLSKNN</sequence>
<comment type="caution">
    <text evidence="1">The sequence shown here is derived from an EMBL/GenBank/DDBJ whole genome shotgun (WGS) entry which is preliminary data.</text>
</comment>
<reference evidence="2" key="1">
    <citation type="journal article" date="2014" name="Sci. Data">
        <title>Genomes of diverse isolates of the marine cyanobacterium Prochlorococcus.</title>
        <authorList>
            <person name="Biller S."/>
            <person name="Berube P."/>
            <person name="Thompson J."/>
            <person name="Kelly L."/>
            <person name="Roggensack S."/>
            <person name="Awad L."/>
            <person name="Roache-Johnson K."/>
            <person name="Ding H."/>
            <person name="Giovannoni S.J."/>
            <person name="Moore L.R."/>
            <person name="Chisholm S.W."/>
        </authorList>
    </citation>
    <scope>NUCLEOTIDE SEQUENCE [LARGE SCALE GENOMIC DNA]</scope>
    <source>
        <strain evidence="2">MIT 9302</strain>
    </source>
</reference>
<protein>
    <submittedName>
        <fullName evidence="1">Uncharacterized protein</fullName>
    </submittedName>
</protein>
<dbReference type="Proteomes" id="UP000030445">
    <property type="component" value="Unassembled WGS sequence"/>
</dbReference>
<evidence type="ECO:0000313" key="1">
    <source>
        <dbReference type="EMBL" id="KGF97042.1"/>
    </source>
</evidence>
<accession>A0A0A2A5A9</accession>
<dbReference type="AlphaFoldDB" id="A0A0A2A5A9"/>
<organism evidence="1 2">
    <name type="scientific">Prochlorococcus marinus str. MIT 9302</name>
    <dbReference type="NCBI Taxonomy" id="74545"/>
    <lineage>
        <taxon>Bacteria</taxon>
        <taxon>Bacillati</taxon>
        <taxon>Cyanobacteriota</taxon>
        <taxon>Cyanophyceae</taxon>
        <taxon>Synechococcales</taxon>
        <taxon>Prochlorococcaceae</taxon>
        <taxon>Prochlorococcus</taxon>
    </lineage>
</organism>
<name>A0A0A2A5A9_PROMR</name>